<dbReference type="Pfam" id="PF10099">
    <property type="entry name" value="RskA_C"/>
    <property type="match status" value="1"/>
</dbReference>
<name>A0A916R9Q9_9HYPH</name>
<feature type="domain" description="Anti-sigma K factor RskA C-terminal" evidence="1">
    <location>
        <begin position="99"/>
        <end position="226"/>
    </location>
</feature>
<dbReference type="GO" id="GO:0006417">
    <property type="term" value="P:regulation of translation"/>
    <property type="evidence" value="ECO:0007669"/>
    <property type="project" value="TreeGrafter"/>
</dbReference>
<proteinExistence type="predicted"/>
<keyword evidence="3" id="KW-1185">Reference proteome</keyword>
<comment type="caution">
    <text evidence="2">The sequence shown here is derived from an EMBL/GenBank/DDBJ whole genome shotgun (WGS) entry which is preliminary data.</text>
</comment>
<dbReference type="GO" id="GO:0005886">
    <property type="term" value="C:plasma membrane"/>
    <property type="evidence" value="ECO:0007669"/>
    <property type="project" value="InterPro"/>
</dbReference>
<accession>A0A916R9Q9</accession>
<dbReference type="GO" id="GO:0016989">
    <property type="term" value="F:sigma factor antagonist activity"/>
    <property type="evidence" value="ECO:0007669"/>
    <property type="project" value="TreeGrafter"/>
</dbReference>
<organism evidence="2 3">
    <name type="scientific">Pelagibacterium lentulum</name>
    <dbReference type="NCBI Taxonomy" id="2029865"/>
    <lineage>
        <taxon>Bacteria</taxon>
        <taxon>Pseudomonadati</taxon>
        <taxon>Pseudomonadota</taxon>
        <taxon>Alphaproteobacteria</taxon>
        <taxon>Hyphomicrobiales</taxon>
        <taxon>Devosiaceae</taxon>
        <taxon>Pelagibacterium</taxon>
    </lineage>
</organism>
<dbReference type="InterPro" id="IPR018764">
    <property type="entry name" value="RskA_C"/>
</dbReference>
<dbReference type="RefSeq" id="WP_164735025.1">
    <property type="nucleotide sequence ID" value="NZ_BMKB01000001.1"/>
</dbReference>
<evidence type="ECO:0000259" key="1">
    <source>
        <dbReference type="Pfam" id="PF10099"/>
    </source>
</evidence>
<dbReference type="PANTHER" id="PTHR37461">
    <property type="entry name" value="ANTI-SIGMA-K FACTOR RSKA"/>
    <property type="match status" value="1"/>
</dbReference>
<protein>
    <submittedName>
        <fullName evidence="2">Anti-sigma K factor RskA</fullName>
    </submittedName>
</protein>
<sequence>MSEPFEIGGEGGDDIRAAEYVLGLMEASERAAIERELTTNTELAEKVRYWEAHFAAFNAQYAEVLPPADLLGRIEGRLFGQAMQSRWYDSLLLWRSIAGATVAAAVFAIGLNVLAPTPEPTDPVPSLVTALETLEGDIEVVALYDPQTTSLRLNVGGSPAAAGQDYELWFIQGESDPVSMGTISVGTGITLAVDAALAANFGEGIALAVSLEPEGGSPVDAPTGPILAIGTVAAI</sequence>
<dbReference type="InterPro" id="IPR051474">
    <property type="entry name" value="Anti-sigma-K/W_factor"/>
</dbReference>
<dbReference type="EMBL" id="BMKB01000001">
    <property type="protein sequence ID" value="GGA40093.1"/>
    <property type="molecule type" value="Genomic_DNA"/>
</dbReference>
<reference evidence="2 3" key="1">
    <citation type="journal article" date="2014" name="Int. J. Syst. Evol. Microbiol.">
        <title>Complete genome sequence of Corynebacterium casei LMG S-19264T (=DSM 44701T), isolated from a smear-ripened cheese.</title>
        <authorList>
            <consortium name="US DOE Joint Genome Institute (JGI-PGF)"/>
            <person name="Walter F."/>
            <person name="Albersmeier A."/>
            <person name="Kalinowski J."/>
            <person name="Ruckert C."/>
        </authorList>
    </citation>
    <scope>NUCLEOTIDE SEQUENCE [LARGE SCALE GENOMIC DNA]</scope>
    <source>
        <strain evidence="2 3">CGMCC 1.15896</strain>
    </source>
</reference>
<gene>
    <name evidence="2" type="ORF">GCM10011499_06980</name>
</gene>
<evidence type="ECO:0000313" key="3">
    <source>
        <dbReference type="Proteomes" id="UP000596977"/>
    </source>
</evidence>
<dbReference type="PANTHER" id="PTHR37461:SF1">
    <property type="entry name" value="ANTI-SIGMA-K FACTOR RSKA"/>
    <property type="match status" value="1"/>
</dbReference>
<evidence type="ECO:0000313" key="2">
    <source>
        <dbReference type="EMBL" id="GGA40093.1"/>
    </source>
</evidence>
<dbReference type="Proteomes" id="UP000596977">
    <property type="component" value="Unassembled WGS sequence"/>
</dbReference>
<dbReference type="AlphaFoldDB" id="A0A916R9Q9"/>